<dbReference type="Proteomes" id="UP000317691">
    <property type="component" value="Unassembled WGS sequence"/>
</dbReference>
<accession>A0A538TL68</accession>
<feature type="non-terminal residue" evidence="19">
    <location>
        <position position="392"/>
    </location>
</feature>
<dbReference type="GO" id="GO:0015159">
    <property type="term" value="F:polysaccharide transmembrane transporter activity"/>
    <property type="evidence" value="ECO:0007669"/>
    <property type="project" value="InterPro"/>
</dbReference>
<evidence type="ECO:0000256" key="2">
    <source>
        <dbReference type="ARBA" id="ARBA00009450"/>
    </source>
</evidence>
<dbReference type="AlphaFoldDB" id="A0A538TL68"/>
<gene>
    <name evidence="19" type="ORF">E6K79_07795</name>
</gene>
<keyword evidence="5" id="KW-0762">Sugar transport</keyword>
<evidence type="ECO:0000313" key="19">
    <source>
        <dbReference type="EMBL" id="TMQ64379.1"/>
    </source>
</evidence>
<dbReference type="PANTHER" id="PTHR33619">
    <property type="entry name" value="POLYSACCHARIDE EXPORT PROTEIN GFCE-RELATED"/>
    <property type="match status" value="1"/>
</dbReference>
<keyword evidence="12" id="KW-0564">Palmitate</keyword>
<evidence type="ECO:0000256" key="11">
    <source>
        <dbReference type="ARBA" id="ARBA00023136"/>
    </source>
</evidence>
<dbReference type="Pfam" id="PF02563">
    <property type="entry name" value="Poly_export"/>
    <property type="match status" value="1"/>
</dbReference>
<dbReference type="Pfam" id="PF10531">
    <property type="entry name" value="SLBB"/>
    <property type="match status" value="2"/>
</dbReference>
<feature type="domain" description="Polysaccharide export protein N-terminal" evidence="16">
    <location>
        <begin position="33"/>
        <end position="96"/>
    </location>
</feature>
<evidence type="ECO:0000259" key="18">
    <source>
        <dbReference type="Pfam" id="PF22461"/>
    </source>
</evidence>
<evidence type="ECO:0000256" key="3">
    <source>
        <dbReference type="ARBA" id="ARBA00022448"/>
    </source>
</evidence>
<evidence type="ECO:0000256" key="4">
    <source>
        <dbReference type="ARBA" id="ARBA00022452"/>
    </source>
</evidence>
<sequence length="392" mass="42443">MTDSPTLQRGDERPENGGTISEPESPIEGRVDPDTYRVGPGDEFSLRYSDLLDQKILTVAPSGELLLPDAGPVVVAGLSLREAQSRVREILRPYVRGKGFALTLHKTRRFRVPVLGDVEHPGVVVLQAPVRASEAIEAAGGVTPSGARRGIEVRRGGDTLSVDLVRYTRAGDVTVNPLVFETDVVYVPAAGRLVEIQGAVPHGGRLDFVEGDRLSTLVALAGGFLPAASIDDASLVRFKPDGSREPVPVRLGAAIMAPGGSDDLPLVEGDRLYVPAKSHWREPSFVRVEGEVARPGPYPIEDGVDRIQSVLERAGGYTDFADRMAVRVERSQEHEEPDSAFLSLARERDQILNATERSYVIMKTRERRALSAPVGALLEAGDKRGDVALRRE</sequence>
<keyword evidence="6" id="KW-0812">Transmembrane</keyword>
<keyword evidence="14" id="KW-0449">Lipoprotein</keyword>
<evidence type="ECO:0000256" key="10">
    <source>
        <dbReference type="ARBA" id="ARBA00023114"/>
    </source>
</evidence>
<evidence type="ECO:0000256" key="7">
    <source>
        <dbReference type="ARBA" id="ARBA00022729"/>
    </source>
</evidence>
<protein>
    <recommendedName>
        <fullName evidence="21">Soluble ligand binding domain-containing protein</fullName>
    </recommendedName>
</protein>
<comment type="similarity">
    <text evidence="2">Belongs to the BexD/CtrA/VexA family.</text>
</comment>
<proteinExistence type="inferred from homology"/>
<evidence type="ECO:0000256" key="15">
    <source>
        <dbReference type="SAM" id="MobiDB-lite"/>
    </source>
</evidence>
<evidence type="ECO:0000256" key="1">
    <source>
        <dbReference type="ARBA" id="ARBA00004571"/>
    </source>
</evidence>
<keyword evidence="9" id="KW-0406">Ion transport</keyword>
<evidence type="ECO:0000259" key="16">
    <source>
        <dbReference type="Pfam" id="PF02563"/>
    </source>
</evidence>
<dbReference type="GO" id="GO:0015288">
    <property type="term" value="F:porin activity"/>
    <property type="evidence" value="ECO:0007669"/>
    <property type="project" value="UniProtKB-KW"/>
</dbReference>
<feature type="domain" description="Soluble ligand binding" evidence="17">
    <location>
        <begin position="286"/>
        <end position="331"/>
    </location>
</feature>
<name>A0A538TL68_UNCEI</name>
<comment type="subcellular location">
    <subcellularLocation>
        <location evidence="1">Cell outer membrane</location>
        <topology evidence="1">Multi-pass membrane protein</topology>
    </subcellularLocation>
</comment>
<dbReference type="Pfam" id="PF22461">
    <property type="entry name" value="SLBB_2"/>
    <property type="match status" value="1"/>
</dbReference>
<keyword evidence="4" id="KW-1134">Transmembrane beta strand</keyword>
<dbReference type="InterPro" id="IPR054765">
    <property type="entry name" value="SLBB_dom"/>
</dbReference>
<feature type="domain" description="Soluble ligand binding" evidence="17">
    <location>
        <begin position="198"/>
        <end position="247"/>
    </location>
</feature>
<comment type="caution">
    <text evidence="19">The sequence shown here is derived from an EMBL/GenBank/DDBJ whole genome shotgun (WGS) entry which is preliminary data.</text>
</comment>
<reference evidence="19 20" key="1">
    <citation type="journal article" date="2019" name="Nat. Microbiol.">
        <title>Mediterranean grassland soil C-N compound turnover is dependent on rainfall and depth, and is mediated by genomically divergent microorganisms.</title>
        <authorList>
            <person name="Diamond S."/>
            <person name="Andeer P.F."/>
            <person name="Li Z."/>
            <person name="Crits-Christoph A."/>
            <person name="Burstein D."/>
            <person name="Anantharaman K."/>
            <person name="Lane K.R."/>
            <person name="Thomas B.C."/>
            <person name="Pan C."/>
            <person name="Northen T.R."/>
            <person name="Banfield J.F."/>
        </authorList>
    </citation>
    <scope>NUCLEOTIDE SEQUENCE [LARGE SCALE GENOMIC DNA]</scope>
    <source>
        <strain evidence="19">WS_9</strain>
    </source>
</reference>
<dbReference type="InterPro" id="IPR049712">
    <property type="entry name" value="Poly_export"/>
</dbReference>
<dbReference type="GO" id="GO:0046930">
    <property type="term" value="C:pore complex"/>
    <property type="evidence" value="ECO:0007669"/>
    <property type="project" value="UniProtKB-KW"/>
</dbReference>
<keyword evidence="8" id="KW-0625">Polysaccharide transport</keyword>
<dbReference type="PANTHER" id="PTHR33619:SF3">
    <property type="entry name" value="POLYSACCHARIDE EXPORT PROTEIN GFCE-RELATED"/>
    <property type="match status" value="1"/>
</dbReference>
<keyword evidence="10" id="KW-0626">Porin</keyword>
<dbReference type="EMBL" id="VBOZ01000022">
    <property type="protein sequence ID" value="TMQ64379.1"/>
    <property type="molecule type" value="Genomic_DNA"/>
</dbReference>
<evidence type="ECO:0000256" key="12">
    <source>
        <dbReference type="ARBA" id="ARBA00023139"/>
    </source>
</evidence>
<dbReference type="Gene3D" id="3.10.560.10">
    <property type="entry name" value="Outer membrane lipoprotein wza domain like"/>
    <property type="match status" value="3"/>
</dbReference>
<dbReference type="GO" id="GO:0006811">
    <property type="term" value="P:monoatomic ion transport"/>
    <property type="evidence" value="ECO:0007669"/>
    <property type="project" value="UniProtKB-KW"/>
</dbReference>
<evidence type="ECO:0000256" key="9">
    <source>
        <dbReference type="ARBA" id="ARBA00023065"/>
    </source>
</evidence>
<keyword evidence="3" id="KW-0813">Transport</keyword>
<dbReference type="InterPro" id="IPR003715">
    <property type="entry name" value="Poly_export_N"/>
</dbReference>
<organism evidence="19 20">
    <name type="scientific">Eiseniibacteriota bacterium</name>
    <dbReference type="NCBI Taxonomy" id="2212470"/>
    <lineage>
        <taxon>Bacteria</taxon>
        <taxon>Candidatus Eiseniibacteriota</taxon>
    </lineage>
</organism>
<keyword evidence="13" id="KW-0998">Cell outer membrane</keyword>
<evidence type="ECO:0000313" key="20">
    <source>
        <dbReference type="Proteomes" id="UP000317691"/>
    </source>
</evidence>
<dbReference type="GO" id="GO:0009279">
    <property type="term" value="C:cell outer membrane"/>
    <property type="evidence" value="ECO:0007669"/>
    <property type="project" value="UniProtKB-SubCell"/>
</dbReference>
<keyword evidence="7" id="KW-0732">Signal</keyword>
<evidence type="ECO:0000259" key="17">
    <source>
        <dbReference type="Pfam" id="PF10531"/>
    </source>
</evidence>
<evidence type="ECO:0000256" key="13">
    <source>
        <dbReference type="ARBA" id="ARBA00023237"/>
    </source>
</evidence>
<evidence type="ECO:0000256" key="14">
    <source>
        <dbReference type="ARBA" id="ARBA00023288"/>
    </source>
</evidence>
<evidence type="ECO:0008006" key="21">
    <source>
        <dbReference type="Google" id="ProtNLM"/>
    </source>
</evidence>
<feature type="domain" description="SLBB" evidence="18">
    <location>
        <begin position="111"/>
        <end position="187"/>
    </location>
</feature>
<dbReference type="InterPro" id="IPR019554">
    <property type="entry name" value="Soluble_ligand-bd"/>
</dbReference>
<feature type="region of interest" description="Disordered" evidence="15">
    <location>
        <begin position="1"/>
        <end position="38"/>
    </location>
</feature>
<keyword evidence="11" id="KW-0472">Membrane</keyword>
<evidence type="ECO:0000256" key="8">
    <source>
        <dbReference type="ARBA" id="ARBA00023047"/>
    </source>
</evidence>
<evidence type="ECO:0000256" key="5">
    <source>
        <dbReference type="ARBA" id="ARBA00022597"/>
    </source>
</evidence>
<evidence type="ECO:0000256" key="6">
    <source>
        <dbReference type="ARBA" id="ARBA00022692"/>
    </source>
</evidence>